<gene>
    <name evidence="1" type="ORF">NFI95_01260</name>
</gene>
<proteinExistence type="predicted"/>
<dbReference type="Gene3D" id="3.40.50.1240">
    <property type="entry name" value="Phosphoglycerate mutase-like"/>
    <property type="match status" value="1"/>
</dbReference>
<dbReference type="SUPFAM" id="SSF53254">
    <property type="entry name" value="Phosphoglycerate mutase-like"/>
    <property type="match status" value="1"/>
</dbReference>
<evidence type="ECO:0000313" key="2">
    <source>
        <dbReference type="Proteomes" id="UP001524587"/>
    </source>
</evidence>
<reference evidence="1 2" key="1">
    <citation type="submission" date="2022-06" db="EMBL/GenBank/DDBJ databases">
        <title>Endosaccharibacter gen. nov., sp. nov., endophytic bacteria isolated from sugarcane.</title>
        <authorList>
            <person name="Pitiwittayakul N."/>
            <person name="Yukphan P."/>
            <person name="Charoenyingcharoen P."/>
            <person name="Tanasupawat S."/>
        </authorList>
    </citation>
    <scope>NUCLEOTIDE SEQUENCE [LARGE SCALE GENOMIC DNA]</scope>
    <source>
        <strain evidence="1 2">KSS8</strain>
    </source>
</reference>
<evidence type="ECO:0000313" key="1">
    <source>
        <dbReference type="EMBL" id="MCQ8277078.1"/>
    </source>
</evidence>
<keyword evidence="2" id="KW-1185">Reference proteome</keyword>
<organism evidence="1 2">
    <name type="scientific">Endosaccharibacter trunci</name>
    <dbReference type="NCBI Taxonomy" id="2812733"/>
    <lineage>
        <taxon>Bacteria</taxon>
        <taxon>Pseudomonadati</taxon>
        <taxon>Pseudomonadota</taxon>
        <taxon>Alphaproteobacteria</taxon>
        <taxon>Acetobacterales</taxon>
        <taxon>Acetobacteraceae</taxon>
        <taxon>Endosaccharibacter</taxon>
    </lineage>
</organism>
<accession>A0ABT1W2J3</accession>
<dbReference type="InterPro" id="IPR029033">
    <property type="entry name" value="His_PPase_superfam"/>
</dbReference>
<protein>
    <submittedName>
        <fullName evidence="1">Histidine phosphatase family protein</fullName>
    </submittedName>
</protein>
<dbReference type="EMBL" id="JAMSKV010000001">
    <property type="protein sequence ID" value="MCQ8277078.1"/>
    <property type="molecule type" value="Genomic_DNA"/>
</dbReference>
<sequence>MPALADRIRPLRPLQVVSSPAVRCVGPASLLAGLLGAPLRTDADLRELDFGDWEGLRWDEVPRPALDAWASDPLGFAPPAGESGTALIRRVRRAADRLRAEGNALVVSHGGPLRLLPAILCGETPNLLDPAPGMGSLRIVTMM</sequence>
<dbReference type="InterPro" id="IPR013078">
    <property type="entry name" value="His_Pase_superF_clade-1"/>
</dbReference>
<comment type="caution">
    <text evidence="1">The sequence shown here is derived from an EMBL/GenBank/DDBJ whole genome shotgun (WGS) entry which is preliminary data.</text>
</comment>
<name>A0ABT1W2J3_9PROT</name>
<dbReference type="Pfam" id="PF00300">
    <property type="entry name" value="His_Phos_1"/>
    <property type="match status" value="1"/>
</dbReference>
<dbReference type="Proteomes" id="UP001524587">
    <property type="component" value="Unassembled WGS sequence"/>
</dbReference>